<name>A0A0C9VCB0_SPHS4</name>
<comment type="similarity">
    <text evidence="1 8">Belongs to the lysophospholipase family.</text>
</comment>
<dbReference type="SUPFAM" id="SSF52151">
    <property type="entry name" value="FabD/lysophospholipase-like"/>
    <property type="match status" value="1"/>
</dbReference>
<evidence type="ECO:0000259" key="10">
    <source>
        <dbReference type="Pfam" id="PF01735"/>
    </source>
</evidence>
<dbReference type="GO" id="GO:0005783">
    <property type="term" value="C:endoplasmic reticulum"/>
    <property type="evidence" value="ECO:0007669"/>
    <property type="project" value="TreeGrafter"/>
</dbReference>
<feature type="compositionally biased region" description="Polar residues" evidence="9">
    <location>
        <begin position="1"/>
        <end position="20"/>
    </location>
</feature>
<feature type="region of interest" description="Disordered" evidence="9">
    <location>
        <begin position="1"/>
        <end position="26"/>
    </location>
</feature>
<evidence type="ECO:0000256" key="2">
    <source>
        <dbReference type="ARBA" id="ARBA00013274"/>
    </source>
</evidence>
<reference evidence="11 12" key="1">
    <citation type="submission" date="2014-06" db="EMBL/GenBank/DDBJ databases">
        <title>Evolutionary Origins and Diversification of the Mycorrhizal Mutualists.</title>
        <authorList>
            <consortium name="DOE Joint Genome Institute"/>
            <consortium name="Mycorrhizal Genomics Consortium"/>
            <person name="Kohler A."/>
            <person name="Kuo A."/>
            <person name="Nagy L.G."/>
            <person name="Floudas D."/>
            <person name="Copeland A."/>
            <person name="Barry K.W."/>
            <person name="Cichocki N."/>
            <person name="Veneault-Fourrey C."/>
            <person name="LaButti K."/>
            <person name="Lindquist E.A."/>
            <person name="Lipzen A."/>
            <person name="Lundell T."/>
            <person name="Morin E."/>
            <person name="Murat C."/>
            <person name="Riley R."/>
            <person name="Ohm R."/>
            <person name="Sun H."/>
            <person name="Tunlid A."/>
            <person name="Henrissat B."/>
            <person name="Grigoriev I.V."/>
            <person name="Hibbett D.S."/>
            <person name="Martin F."/>
        </authorList>
    </citation>
    <scope>NUCLEOTIDE SEQUENCE [LARGE SCALE GENOMIC DNA]</scope>
    <source>
        <strain evidence="11 12">SS14</strain>
    </source>
</reference>
<dbReference type="AlphaFoldDB" id="A0A0C9VCB0"/>
<dbReference type="PANTHER" id="PTHR10728:SF33">
    <property type="entry name" value="LYSOPHOSPHOLIPASE 1-RELATED"/>
    <property type="match status" value="1"/>
</dbReference>
<dbReference type="Gene3D" id="3.40.1090.10">
    <property type="entry name" value="Cytosolic phospholipase A2 catalytic domain"/>
    <property type="match status" value="1"/>
</dbReference>
<dbReference type="GO" id="GO:0005829">
    <property type="term" value="C:cytosol"/>
    <property type="evidence" value="ECO:0007669"/>
    <property type="project" value="TreeGrafter"/>
</dbReference>
<dbReference type="EC" id="3.1.1.5" evidence="2 8"/>
<keyword evidence="12" id="KW-1185">Reference proteome</keyword>
<evidence type="ECO:0000256" key="7">
    <source>
        <dbReference type="ARBA" id="ARBA00023180"/>
    </source>
</evidence>
<dbReference type="EMBL" id="KN837191">
    <property type="protein sequence ID" value="KIJ35170.1"/>
    <property type="molecule type" value="Genomic_DNA"/>
</dbReference>
<gene>
    <name evidence="11" type="ORF">M422DRAFT_262547</name>
</gene>
<dbReference type="Pfam" id="PF01735">
    <property type="entry name" value="PLA2_B"/>
    <property type="match status" value="1"/>
</dbReference>
<sequence length="222" mass="24164">MSLNSNTYPTTSRSGCTNSFRPVAPEQPLSRDETAYIAARLAVVQAAWEDWVGDASQLGYSSRQDALNNATIIGIASGGGVWNLFLFLEIQVSLISGRFSVVVFAKYIWVPKPDDGLSNMTLHTQTPTNGNELQAWRQRMVYKVTPYEMGSHDPRLNAMSATQYFGTHATNGKPNNDRCRTGFDEGSLIIGTSGSPLYEPNVTGFGSDGSTTLNNILAKLKS</sequence>
<feature type="domain" description="PLA2c" evidence="10">
    <location>
        <begin position="140"/>
        <end position="198"/>
    </location>
</feature>
<keyword evidence="6 8" id="KW-0443">Lipid metabolism</keyword>
<keyword evidence="5 8" id="KW-0442">Lipid degradation</keyword>
<dbReference type="HOGENOM" id="CLU_1246043_0_0_1"/>
<organism evidence="11 12">
    <name type="scientific">Sphaerobolus stellatus (strain SS14)</name>
    <dbReference type="NCBI Taxonomy" id="990650"/>
    <lineage>
        <taxon>Eukaryota</taxon>
        <taxon>Fungi</taxon>
        <taxon>Dikarya</taxon>
        <taxon>Basidiomycota</taxon>
        <taxon>Agaricomycotina</taxon>
        <taxon>Agaricomycetes</taxon>
        <taxon>Phallomycetidae</taxon>
        <taxon>Geastrales</taxon>
        <taxon>Sphaerobolaceae</taxon>
        <taxon>Sphaerobolus</taxon>
    </lineage>
</organism>
<evidence type="ECO:0000256" key="5">
    <source>
        <dbReference type="ARBA" id="ARBA00022963"/>
    </source>
</evidence>
<evidence type="ECO:0000256" key="8">
    <source>
        <dbReference type="RuleBase" id="RU362103"/>
    </source>
</evidence>
<dbReference type="GO" id="GO:0004623">
    <property type="term" value="F:phospholipase A2 activity"/>
    <property type="evidence" value="ECO:0007669"/>
    <property type="project" value="TreeGrafter"/>
</dbReference>
<evidence type="ECO:0000256" key="9">
    <source>
        <dbReference type="SAM" id="MobiDB-lite"/>
    </source>
</evidence>
<evidence type="ECO:0000256" key="1">
    <source>
        <dbReference type="ARBA" id="ARBA00008780"/>
    </source>
</evidence>
<dbReference type="GO" id="GO:0004622">
    <property type="term" value="F:phosphatidylcholine lysophospholipase activity"/>
    <property type="evidence" value="ECO:0007669"/>
    <property type="project" value="UniProtKB-EC"/>
</dbReference>
<evidence type="ECO:0000256" key="4">
    <source>
        <dbReference type="ARBA" id="ARBA00022801"/>
    </source>
</evidence>
<protein>
    <recommendedName>
        <fullName evidence="2 8">Lysophospholipase</fullName>
        <ecNumber evidence="2 8">3.1.1.5</ecNumber>
    </recommendedName>
</protein>
<keyword evidence="4 8" id="KW-0378">Hydrolase</keyword>
<dbReference type="GO" id="GO:0046475">
    <property type="term" value="P:glycerophospholipid catabolic process"/>
    <property type="evidence" value="ECO:0007669"/>
    <property type="project" value="TreeGrafter"/>
</dbReference>
<dbReference type="InterPro" id="IPR016035">
    <property type="entry name" value="Acyl_Trfase/lysoPLipase"/>
</dbReference>
<evidence type="ECO:0000313" key="11">
    <source>
        <dbReference type="EMBL" id="KIJ35170.1"/>
    </source>
</evidence>
<dbReference type="InterPro" id="IPR002642">
    <property type="entry name" value="LysoPLipase_cat_dom"/>
</dbReference>
<dbReference type="PANTHER" id="PTHR10728">
    <property type="entry name" value="CYTOSOLIC PHOSPHOLIPASE A2"/>
    <property type="match status" value="1"/>
</dbReference>
<evidence type="ECO:0000313" key="12">
    <source>
        <dbReference type="Proteomes" id="UP000054279"/>
    </source>
</evidence>
<dbReference type="Proteomes" id="UP000054279">
    <property type="component" value="Unassembled WGS sequence"/>
</dbReference>
<proteinExistence type="inferred from homology"/>
<accession>A0A0C9VCB0</accession>
<evidence type="ECO:0000256" key="3">
    <source>
        <dbReference type="ARBA" id="ARBA00022729"/>
    </source>
</evidence>
<keyword evidence="7" id="KW-0325">Glycoprotein</keyword>
<evidence type="ECO:0000256" key="6">
    <source>
        <dbReference type="ARBA" id="ARBA00023098"/>
    </source>
</evidence>
<comment type="catalytic activity">
    <reaction evidence="8">
        <text>a 1-acyl-sn-glycero-3-phosphocholine + H2O = sn-glycerol 3-phosphocholine + a fatty acid + H(+)</text>
        <dbReference type="Rhea" id="RHEA:15177"/>
        <dbReference type="ChEBI" id="CHEBI:15377"/>
        <dbReference type="ChEBI" id="CHEBI:15378"/>
        <dbReference type="ChEBI" id="CHEBI:16870"/>
        <dbReference type="ChEBI" id="CHEBI:28868"/>
        <dbReference type="ChEBI" id="CHEBI:58168"/>
        <dbReference type="EC" id="3.1.1.5"/>
    </reaction>
</comment>
<keyword evidence="3" id="KW-0732">Signal</keyword>